<dbReference type="Proteomes" id="UP000325255">
    <property type="component" value="Unassembled WGS sequence"/>
</dbReference>
<accession>A0A5M6IWB4</accession>
<evidence type="ECO:0000256" key="1">
    <source>
        <dbReference type="SAM" id="MobiDB-lite"/>
    </source>
</evidence>
<gene>
    <name evidence="2" type="ORF">F1189_09220</name>
</gene>
<keyword evidence="3" id="KW-1185">Reference proteome</keyword>
<feature type="region of interest" description="Disordered" evidence="1">
    <location>
        <begin position="1"/>
        <end position="99"/>
    </location>
</feature>
<reference evidence="2 3" key="1">
    <citation type="submission" date="2019-09" db="EMBL/GenBank/DDBJ databases">
        <title>Genome sequence of Rhodovastum atsumiense, a diverse member of the Acetobacteraceae family of non-sulfur purple photosynthetic bacteria.</title>
        <authorList>
            <person name="Meyer T."/>
            <person name="Kyndt J."/>
        </authorList>
    </citation>
    <scope>NUCLEOTIDE SEQUENCE [LARGE SCALE GENOMIC DNA]</scope>
    <source>
        <strain evidence="2 3">DSM 21279</strain>
    </source>
</reference>
<comment type="caution">
    <text evidence="2">The sequence shown here is derived from an EMBL/GenBank/DDBJ whole genome shotgun (WGS) entry which is preliminary data.</text>
</comment>
<organism evidence="2 3">
    <name type="scientific">Rhodovastum atsumiense</name>
    <dbReference type="NCBI Taxonomy" id="504468"/>
    <lineage>
        <taxon>Bacteria</taxon>
        <taxon>Pseudomonadati</taxon>
        <taxon>Pseudomonadota</taxon>
        <taxon>Alphaproteobacteria</taxon>
        <taxon>Acetobacterales</taxon>
        <taxon>Acetobacteraceae</taxon>
        <taxon>Rhodovastum</taxon>
    </lineage>
</organism>
<proteinExistence type="predicted"/>
<dbReference type="EMBL" id="VWPK01000011">
    <property type="protein sequence ID" value="KAA5612623.1"/>
    <property type="molecule type" value="Genomic_DNA"/>
</dbReference>
<name>A0A5M6IWB4_9PROT</name>
<protein>
    <submittedName>
        <fullName evidence="2">Uncharacterized protein</fullName>
    </submittedName>
</protein>
<sequence length="99" mass="10953">MHRDRPVLPVTSRSRPRFSGRGPPRSAHRRCDRSKARRSGRACGCRIADRRPRTRPPRTRRGDWRGGRGKATAAGPPAPPAPPAGSANHRAIPAWRRAP</sequence>
<feature type="compositionally biased region" description="Basic residues" evidence="1">
    <location>
        <begin position="26"/>
        <end position="40"/>
    </location>
</feature>
<evidence type="ECO:0000313" key="2">
    <source>
        <dbReference type="EMBL" id="KAA5612623.1"/>
    </source>
</evidence>
<dbReference type="AlphaFoldDB" id="A0A5M6IWB4"/>
<evidence type="ECO:0000313" key="3">
    <source>
        <dbReference type="Proteomes" id="UP000325255"/>
    </source>
</evidence>